<feature type="domain" description="DUF2249" evidence="2">
    <location>
        <begin position="306"/>
        <end position="374"/>
    </location>
</feature>
<evidence type="ECO:0000313" key="4">
    <source>
        <dbReference type="Proteomes" id="UP001596296"/>
    </source>
</evidence>
<feature type="region of interest" description="Disordered" evidence="1">
    <location>
        <begin position="258"/>
        <end position="301"/>
    </location>
</feature>
<dbReference type="AlphaFoldDB" id="A0ABD5US26"/>
<feature type="domain" description="DUF2249" evidence="2">
    <location>
        <begin position="102"/>
        <end position="170"/>
    </location>
</feature>
<sequence>MSAEVFAPVPIHPGTKVDSMRTEIDLTDASREDVRDRLYELFDDVEAGDTLHLIADQVPGFTLLRYQIERNVQFSWDVTRDADEVRMAIAVEGDLAAALPDFDVRVMPPQRRHEVLLEGFDELAPGEGFVLVNDHDPKPLYHELRSTRGETFEWEYLDEGGREWRVAIEKTEESTAPDDDIITRYDVRQIPKPERHPSIHHRYGMIPEGEAMEIVAPHEPRPLKQEFQQRYGDAFEWQIVEQEPGRVAVRITKRADVDDEDAEANSCAGEGAHHDGHTNHAGGELDGDGEAASRTDEDLDVEVSQELDVREYPPARRHELIFQAYDDLERGEAFVLVNDHDPKPLYHQFSAEEGPEFHWQYRQKEPGEFRVLVGKVEPKDQEASSDPAEEGTPF</sequence>
<evidence type="ECO:0000313" key="3">
    <source>
        <dbReference type="EMBL" id="MFC6891300.1"/>
    </source>
</evidence>
<protein>
    <submittedName>
        <fullName evidence="3">DUF2249 domain-containing protein</fullName>
    </submittedName>
</protein>
<reference evidence="3 4" key="1">
    <citation type="journal article" date="2019" name="Int. J. Syst. Evol. Microbiol.">
        <title>The Global Catalogue of Microorganisms (GCM) 10K type strain sequencing project: providing services to taxonomists for standard genome sequencing and annotation.</title>
        <authorList>
            <consortium name="The Broad Institute Genomics Platform"/>
            <consortium name="The Broad Institute Genome Sequencing Center for Infectious Disease"/>
            <person name="Wu L."/>
            <person name="Ma J."/>
        </authorList>
    </citation>
    <scope>NUCLEOTIDE SEQUENCE [LARGE SCALE GENOMIC DNA]</scope>
    <source>
        <strain evidence="3 4">SKJ47</strain>
    </source>
</reference>
<feature type="domain" description="DUF2249" evidence="2">
    <location>
        <begin position="185"/>
        <end position="253"/>
    </location>
</feature>
<dbReference type="Proteomes" id="UP001596296">
    <property type="component" value="Unassembled WGS sequence"/>
</dbReference>
<name>A0ABD5US26_9EURY</name>
<accession>A0ABD5US26</accession>
<comment type="caution">
    <text evidence="3">The sequence shown here is derived from an EMBL/GenBank/DDBJ whole genome shotgun (WGS) entry which is preliminary data.</text>
</comment>
<evidence type="ECO:0000256" key="1">
    <source>
        <dbReference type="SAM" id="MobiDB-lite"/>
    </source>
</evidence>
<keyword evidence="4" id="KW-1185">Reference proteome</keyword>
<dbReference type="EMBL" id="JBHSXL010000002">
    <property type="protein sequence ID" value="MFC6891300.1"/>
    <property type="molecule type" value="Genomic_DNA"/>
</dbReference>
<dbReference type="InterPro" id="IPR018720">
    <property type="entry name" value="DUF2249"/>
</dbReference>
<evidence type="ECO:0000259" key="2">
    <source>
        <dbReference type="Pfam" id="PF10006"/>
    </source>
</evidence>
<organism evidence="3 4">
    <name type="scientific">Halopenitus salinus</name>
    <dbReference type="NCBI Taxonomy" id="1198295"/>
    <lineage>
        <taxon>Archaea</taxon>
        <taxon>Methanobacteriati</taxon>
        <taxon>Methanobacteriota</taxon>
        <taxon>Stenosarchaea group</taxon>
        <taxon>Halobacteria</taxon>
        <taxon>Halobacteriales</taxon>
        <taxon>Haloferacaceae</taxon>
        <taxon>Halopenitus</taxon>
    </lineage>
</organism>
<gene>
    <name evidence="3" type="ORF">ACFQE9_01465</name>
</gene>
<proteinExistence type="predicted"/>
<dbReference type="Pfam" id="PF10006">
    <property type="entry name" value="DUF2249"/>
    <property type="match status" value="3"/>
</dbReference>